<dbReference type="Proteomes" id="UP001630127">
    <property type="component" value="Unassembled WGS sequence"/>
</dbReference>
<feature type="compositionally biased region" description="Acidic residues" evidence="1">
    <location>
        <begin position="118"/>
        <end position="144"/>
    </location>
</feature>
<dbReference type="EMBL" id="JBJUIK010000011">
    <property type="protein sequence ID" value="KAL3512220.1"/>
    <property type="molecule type" value="Genomic_DNA"/>
</dbReference>
<feature type="region of interest" description="Disordered" evidence="1">
    <location>
        <begin position="107"/>
        <end position="144"/>
    </location>
</feature>
<evidence type="ECO:0000256" key="1">
    <source>
        <dbReference type="SAM" id="MobiDB-lite"/>
    </source>
</evidence>
<evidence type="ECO:0000313" key="3">
    <source>
        <dbReference type="Proteomes" id="UP001630127"/>
    </source>
</evidence>
<keyword evidence="3" id="KW-1185">Reference proteome</keyword>
<sequence length="144" mass="16650">MSFYARSLHLLPFLSTSRSNPIHISPSQSTFSSLNFRRLFSSEVSNSKDSNLDQSHNDDDAEKLSNKELKRQIEKFYDGDEDAFASLFEAILRRKLSGKSDEMDEVLIKELPDWPQILEDDDDDEESDDKDDDEESDDKEFDSD</sequence>
<accession>A0ABD2Z1K6</accession>
<proteinExistence type="predicted"/>
<organism evidence="2 3">
    <name type="scientific">Cinchona calisaya</name>
    <dbReference type="NCBI Taxonomy" id="153742"/>
    <lineage>
        <taxon>Eukaryota</taxon>
        <taxon>Viridiplantae</taxon>
        <taxon>Streptophyta</taxon>
        <taxon>Embryophyta</taxon>
        <taxon>Tracheophyta</taxon>
        <taxon>Spermatophyta</taxon>
        <taxon>Magnoliopsida</taxon>
        <taxon>eudicotyledons</taxon>
        <taxon>Gunneridae</taxon>
        <taxon>Pentapetalae</taxon>
        <taxon>asterids</taxon>
        <taxon>lamiids</taxon>
        <taxon>Gentianales</taxon>
        <taxon>Rubiaceae</taxon>
        <taxon>Cinchonoideae</taxon>
        <taxon>Cinchoneae</taxon>
        <taxon>Cinchona</taxon>
    </lineage>
</organism>
<feature type="compositionally biased region" description="Basic and acidic residues" evidence="1">
    <location>
        <begin position="55"/>
        <end position="65"/>
    </location>
</feature>
<protein>
    <submittedName>
        <fullName evidence="2">Uncharacterized protein</fullName>
    </submittedName>
</protein>
<feature type="compositionally biased region" description="Polar residues" evidence="1">
    <location>
        <begin position="45"/>
        <end position="54"/>
    </location>
</feature>
<gene>
    <name evidence="2" type="ORF">ACH5RR_024937</name>
</gene>
<name>A0ABD2Z1K6_9GENT</name>
<comment type="caution">
    <text evidence="2">The sequence shown here is derived from an EMBL/GenBank/DDBJ whole genome shotgun (WGS) entry which is preliminary data.</text>
</comment>
<evidence type="ECO:0000313" key="2">
    <source>
        <dbReference type="EMBL" id="KAL3512220.1"/>
    </source>
</evidence>
<reference evidence="2 3" key="1">
    <citation type="submission" date="2024-11" db="EMBL/GenBank/DDBJ databases">
        <title>A near-complete genome assembly of Cinchona calisaya.</title>
        <authorList>
            <person name="Lian D.C."/>
            <person name="Zhao X.W."/>
            <person name="Wei L."/>
        </authorList>
    </citation>
    <scope>NUCLEOTIDE SEQUENCE [LARGE SCALE GENOMIC DNA]</scope>
    <source>
        <tissue evidence="2">Nenye</tissue>
    </source>
</reference>
<dbReference type="AlphaFoldDB" id="A0ABD2Z1K6"/>
<feature type="region of interest" description="Disordered" evidence="1">
    <location>
        <begin position="45"/>
        <end position="65"/>
    </location>
</feature>